<dbReference type="OrthoDB" id="10594639at2759"/>
<comment type="caution">
    <text evidence="1">The sequence shown here is derived from an EMBL/GenBank/DDBJ whole genome shotgun (WGS) entry which is preliminary data.</text>
</comment>
<organism evidence="1 2">
    <name type="scientific">Suillus placidus</name>
    <dbReference type="NCBI Taxonomy" id="48579"/>
    <lineage>
        <taxon>Eukaryota</taxon>
        <taxon>Fungi</taxon>
        <taxon>Dikarya</taxon>
        <taxon>Basidiomycota</taxon>
        <taxon>Agaricomycotina</taxon>
        <taxon>Agaricomycetes</taxon>
        <taxon>Agaricomycetidae</taxon>
        <taxon>Boletales</taxon>
        <taxon>Suillineae</taxon>
        <taxon>Suillaceae</taxon>
        <taxon>Suillus</taxon>
    </lineage>
</organism>
<keyword evidence="2" id="KW-1185">Reference proteome</keyword>
<gene>
    <name evidence="1" type="ORF">EV702DRAFT_713848</name>
</gene>
<name>A0A9P7CYD2_9AGAM</name>
<evidence type="ECO:0000313" key="1">
    <source>
        <dbReference type="EMBL" id="KAG1768928.1"/>
    </source>
</evidence>
<protein>
    <submittedName>
        <fullName evidence="1">Uncharacterized protein</fullName>
    </submittedName>
</protein>
<dbReference type="AlphaFoldDB" id="A0A9P7CYD2"/>
<dbReference type="EMBL" id="JABBWD010000076">
    <property type="protein sequence ID" value="KAG1768928.1"/>
    <property type="molecule type" value="Genomic_DNA"/>
</dbReference>
<evidence type="ECO:0000313" key="2">
    <source>
        <dbReference type="Proteomes" id="UP000714275"/>
    </source>
</evidence>
<reference evidence="1" key="1">
    <citation type="journal article" date="2020" name="New Phytol.">
        <title>Comparative genomics reveals dynamic genome evolution in host specialist ectomycorrhizal fungi.</title>
        <authorList>
            <person name="Lofgren L.A."/>
            <person name="Nguyen N.H."/>
            <person name="Vilgalys R."/>
            <person name="Ruytinx J."/>
            <person name="Liao H.L."/>
            <person name="Branco S."/>
            <person name="Kuo A."/>
            <person name="LaButti K."/>
            <person name="Lipzen A."/>
            <person name="Andreopoulos W."/>
            <person name="Pangilinan J."/>
            <person name="Riley R."/>
            <person name="Hundley H."/>
            <person name="Na H."/>
            <person name="Barry K."/>
            <person name="Grigoriev I.V."/>
            <person name="Stajich J.E."/>
            <person name="Kennedy P.G."/>
        </authorList>
    </citation>
    <scope>NUCLEOTIDE SEQUENCE</scope>
    <source>
        <strain evidence="1">DOB743</strain>
    </source>
</reference>
<proteinExistence type="predicted"/>
<accession>A0A9P7CYD2</accession>
<sequence>MQIVLLFGILAYYIALAVVHPTTGVVKRFLQTFHDRNETGRNARKLTLSNSFTIRVLDLMETRNSTHRGERGARFLILHSVGCGAVFRVEPGLWS</sequence>
<dbReference type="Proteomes" id="UP000714275">
    <property type="component" value="Unassembled WGS sequence"/>
</dbReference>